<organism evidence="6">
    <name type="scientific">Leptosiphonia brodiei</name>
    <dbReference type="NCBI Taxonomy" id="2608611"/>
    <lineage>
        <taxon>Eukaryota</taxon>
        <taxon>Rhodophyta</taxon>
        <taxon>Florideophyceae</taxon>
        <taxon>Rhodymeniophycidae</taxon>
        <taxon>Ceramiales</taxon>
        <taxon>Rhodomelaceae</taxon>
        <taxon>Polysiphonioideae</taxon>
        <taxon>Leptosiphonia</taxon>
    </lineage>
</organism>
<reference evidence="6" key="1">
    <citation type="journal article" date="2017" name="J. Phycol.">
        <title>Analysis of chloroplast genomes and a supermatrix inform reclassification of the Rhodomelaceae (Rhodophyta).</title>
        <authorList>
            <person name="Diaz-Tapia P."/>
            <person name="Maggs C.A."/>
            <person name="West J.A."/>
            <person name="Verbruggen H."/>
        </authorList>
    </citation>
    <scope>NUCLEOTIDE SEQUENCE</scope>
    <source>
        <strain evidence="6">PD516</strain>
    </source>
</reference>
<dbReference type="EMBL" id="MF101425">
    <property type="protein sequence ID" value="ARW62903.1"/>
    <property type="molecule type" value="Genomic_DNA"/>
</dbReference>
<evidence type="ECO:0000256" key="1">
    <source>
        <dbReference type="ARBA" id="ARBA00007596"/>
    </source>
</evidence>
<evidence type="ECO:0000313" key="6">
    <source>
        <dbReference type="EMBL" id="ARW62903.1"/>
    </source>
</evidence>
<dbReference type="InterPro" id="IPR011332">
    <property type="entry name" value="Ribosomal_zn-bd"/>
</dbReference>
<dbReference type="GO" id="GO:0009507">
    <property type="term" value="C:chloroplast"/>
    <property type="evidence" value="ECO:0007669"/>
    <property type="project" value="UniProtKB-SubCell"/>
</dbReference>
<dbReference type="RefSeq" id="YP_009394341.1">
    <property type="nucleotide sequence ID" value="NC_035272.1"/>
</dbReference>
<dbReference type="AlphaFoldDB" id="A0A1Z1MAF7"/>
<dbReference type="GO" id="GO:0003735">
    <property type="term" value="F:structural constituent of ribosome"/>
    <property type="evidence" value="ECO:0007669"/>
    <property type="project" value="InterPro"/>
</dbReference>
<evidence type="ECO:0000256" key="5">
    <source>
        <dbReference type="HAMAP-Rule" id="MF_00294"/>
    </source>
</evidence>
<sequence>MGKSKGSRTVITLECICRNEQINNTRKNGIMRYSTSKNKKNTPNRLEVKKFCPYCNKHELFREIK</sequence>
<gene>
    <name evidence="5 6" type="primary">rpl33</name>
</gene>
<accession>A0A1Z1MAF7</accession>
<dbReference type="PROSITE" id="PS00582">
    <property type="entry name" value="RIBOSOMAL_L33"/>
    <property type="match status" value="1"/>
</dbReference>
<dbReference type="InterPro" id="IPR018264">
    <property type="entry name" value="Ribosomal_bL33_CS"/>
</dbReference>
<dbReference type="GO" id="GO:1990904">
    <property type="term" value="C:ribonucleoprotein complex"/>
    <property type="evidence" value="ECO:0007669"/>
    <property type="project" value="UniProtKB-KW"/>
</dbReference>
<dbReference type="NCBIfam" id="TIGR01023">
    <property type="entry name" value="rpmG_bact"/>
    <property type="match status" value="1"/>
</dbReference>
<dbReference type="GO" id="GO:0005840">
    <property type="term" value="C:ribosome"/>
    <property type="evidence" value="ECO:0007669"/>
    <property type="project" value="UniProtKB-KW"/>
</dbReference>
<evidence type="ECO:0000256" key="2">
    <source>
        <dbReference type="ARBA" id="ARBA00022980"/>
    </source>
</evidence>
<dbReference type="GeneID" id="33356187"/>
<keyword evidence="2 5" id="KW-0689">Ribosomal protein</keyword>
<dbReference type="GO" id="GO:0006412">
    <property type="term" value="P:translation"/>
    <property type="evidence" value="ECO:0007669"/>
    <property type="project" value="UniProtKB-UniRule"/>
</dbReference>
<dbReference type="Gene3D" id="2.20.28.120">
    <property type="entry name" value="Ribosomal protein L33"/>
    <property type="match status" value="1"/>
</dbReference>
<dbReference type="NCBIfam" id="NF001764">
    <property type="entry name" value="PRK00504.1"/>
    <property type="match status" value="1"/>
</dbReference>
<protein>
    <recommendedName>
        <fullName evidence="4 5">Large ribosomal subunit protein bL33c</fullName>
    </recommendedName>
</protein>
<keyword evidence="6" id="KW-0150">Chloroplast</keyword>
<dbReference type="Pfam" id="PF00471">
    <property type="entry name" value="Ribosomal_L33"/>
    <property type="match status" value="1"/>
</dbReference>
<keyword evidence="6" id="KW-0934">Plastid</keyword>
<dbReference type="InterPro" id="IPR001705">
    <property type="entry name" value="Ribosomal_bL33"/>
</dbReference>
<dbReference type="NCBIfam" id="NF001860">
    <property type="entry name" value="PRK00595.1"/>
    <property type="match status" value="1"/>
</dbReference>
<dbReference type="InterPro" id="IPR038584">
    <property type="entry name" value="Ribosomal_bL33_sf"/>
</dbReference>
<dbReference type="HAMAP" id="MF_00294">
    <property type="entry name" value="Ribosomal_bL33"/>
    <property type="match status" value="1"/>
</dbReference>
<dbReference type="SUPFAM" id="SSF57829">
    <property type="entry name" value="Zn-binding ribosomal proteins"/>
    <property type="match status" value="1"/>
</dbReference>
<keyword evidence="3 5" id="KW-0687">Ribonucleoprotein</keyword>
<geneLocation type="chloroplast" evidence="6"/>
<comment type="similarity">
    <text evidence="1 5">Belongs to the bacterial ribosomal protein bL33 family.</text>
</comment>
<dbReference type="PANTHER" id="PTHR43168:SF2">
    <property type="entry name" value="LARGE RIBOSOMAL SUBUNIT PROTEIN BL33C"/>
    <property type="match status" value="1"/>
</dbReference>
<comment type="subcellular location">
    <subcellularLocation>
        <location evidence="5">Plastid</location>
        <location evidence="5">Chloroplast</location>
    </subcellularLocation>
</comment>
<dbReference type="PANTHER" id="PTHR43168">
    <property type="entry name" value="50S RIBOSOMAL PROTEIN L33, CHLOROPLASTIC"/>
    <property type="match status" value="1"/>
</dbReference>
<name>A0A1Z1MAF7_9FLOR</name>
<proteinExistence type="inferred from homology"/>
<evidence type="ECO:0000256" key="3">
    <source>
        <dbReference type="ARBA" id="ARBA00023274"/>
    </source>
</evidence>
<evidence type="ECO:0000256" key="4">
    <source>
        <dbReference type="ARBA" id="ARBA00035276"/>
    </source>
</evidence>